<evidence type="ECO:0000313" key="2">
    <source>
        <dbReference type="EMBL" id="OBQ59134.1"/>
    </source>
</evidence>
<proteinExistence type="predicted"/>
<dbReference type="AlphaFoldDB" id="A0A1A5PV53"/>
<reference evidence="2 3" key="1">
    <citation type="submission" date="2016-05" db="EMBL/GenBank/DDBJ databases">
        <authorList>
            <person name="Ramsay J.P."/>
        </authorList>
    </citation>
    <scope>NUCLEOTIDE SEQUENCE [LARGE SCALE GENOMIC DNA]</scope>
    <source>
        <strain evidence="2 3">NZP2042</strain>
    </source>
</reference>
<protein>
    <submittedName>
        <fullName evidence="1">Uncharacterized protein</fullName>
    </submittedName>
</protein>
<dbReference type="Proteomes" id="UP000093748">
    <property type="component" value="Unassembled WGS sequence"/>
</dbReference>
<evidence type="ECO:0000313" key="1">
    <source>
        <dbReference type="EMBL" id="OBP80074.1"/>
    </source>
</evidence>
<evidence type="ECO:0000313" key="4">
    <source>
        <dbReference type="Proteomes" id="UP000093748"/>
    </source>
</evidence>
<accession>A0A1A5PV53</accession>
<reference evidence="4" key="2">
    <citation type="submission" date="2016-06" db="EMBL/GenBank/DDBJ databases">
        <title>NZP2037 Pacbio-Illumina hybrid assembly.</title>
        <authorList>
            <person name="Ramsay J.P."/>
        </authorList>
    </citation>
    <scope>NUCLEOTIDE SEQUENCE [LARGE SCALE GENOMIC DNA]</scope>
    <source>
        <strain evidence="4">R7ANS::ICEMlSym2042</strain>
    </source>
</reference>
<sequence>MHQDSESVVEVPKALSVEVSQIGAFALQRAARLRIAQPLRAWLEENGRPRANNLADWASGGAEISCNMSGLSSKDPKKRVFRR</sequence>
<dbReference type="RefSeq" id="WP_065005743.1">
    <property type="nucleotide sequence ID" value="NZ_CP033334.1"/>
</dbReference>
<name>A0A1A5PV53_RHILI</name>
<reference evidence="1" key="3">
    <citation type="submission" date="2016-06" db="EMBL/GenBank/DDBJ databases">
        <authorList>
            <person name="Kjaerup R.B."/>
            <person name="Dalgaard T.S."/>
            <person name="Juul-Madsen H.R."/>
        </authorList>
    </citation>
    <scope>NUCLEOTIDE SEQUENCE</scope>
    <source>
        <strain evidence="1">R7ANS::ICEMlSym2042</strain>
    </source>
</reference>
<evidence type="ECO:0000313" key="3">
    <source>
        <dbReference type="Proteomes" id="UP000093737"/>
    </source>
</evidence>
<gene>
    <name evidence="2" type="ORF">A8145_26210</name>
    <name evidence="1" type="ORF">BAE39_27590</name>
</gene>
<dbReference type="Proteomes" id="UP000093737">
    <property type="component" value="Unassembled WGS sequence"/>
</dbReference>
<organism evidence="1 4">
    <name type="scientific">Rhizobium loti</name>
    <name type="common">Mesorhizobium loti</name>
    <dbReference type="NCBI Taxonomy" id="381"/>
    <lineage>
        <taxon>Bacteria</taxon>
        <taxon>Pseudomonadati</taxon>
        <taxon>Pseudomonadota</taxon>
        <taxon>Alphaproteobacteria</taxon>
        <taxon>Hyphomicrobiales</taxon>
        <taxon>Phyllobacteriaceae</taxon>
        <taxon>Mesorhizobium</taxon>
    </lineage>
</organism>
<comment type="caution">
    <text evidence="1">The sequence shown here is derived from an EMBL/GenBank/DDBJ whole genome shotgun (WGS) entry which is preliminary data.</text>
</comment>
<dbReference type="EMBL" id="LZTJ01000002">
    <property type="protein sequence ID" value="OBP80074.1"/>
    <property type="molecule type" value="Genomic_DNA"/>
</dbReference>
<dbReference type="EMBL" id="LYTK01000023">
    <property type="protein sequence ID" value="OBQ59134.1"/>
    <property type="molecule type" value="Genomic_DNA"/>
</dbReference>